<dbReference type="AlphaFoldDB" id="A7SFN4"/>
<dbReference type="FunCoup" id="A7SFN4">
    <property type="interactions" value="385"/>
</dbReference>
<dbReference type="PANTHER" id="PTHR12398:SF20">
    <property type="entry name" value="PROTEIN PHOSPHATASE 1 REGULATORY INHIBITOR SUBUNIT 2"/>
    <property type="match status" value="1"/>
</dbReference>
<reference evidence="3 4" key="1">
    <citation type="journal article" date="2007" name="Science">
        <title>Sea anemone genome reveals ancestral eumetazoan gene repertoire and genomic organization.</title>
        <authorList>
            <person name="Putnam N.H."/>
            <person name="Srivastava M."/>
            <person name="Hellsten U."/>
            <person name="Dirks B."/>
            <person name="Chapman J."/>
            <person name="Salamov A."/>
            <person name="Terry A."/>
            <person name="Shapiro H."/>
            <person name="Lindquist E."/>
            <person name="Kapitonov V.V."/>
            <person name="Jurka J."/>
            <person name="Genikhovich G."/>
            <person name="Grigoriev I.V."/>
            <person name="Lucas S.M."/>
            <person name="Steele R.E."/>
            <person name="Finnerty J.R."/>
            <person name="Technau U."/>
            <person name="Martindale M.Q."/>
            <person name="Rokhsar D.S."/>
        </authorList>
    </citation>
    <scope>NUCLEOTIDE SEQUENCE [LARGE SCALE GENOMIC DNA]</scope>
    <source>
        <strain evidence="4">CH2 X CH6</strain>
    </source>
</reference>
<dbReference type="STRING" id="45351.A7SFN4"/>
<evidence type="ECO:0000256" key="2">
    <source>
        <dbReference type="SAM" id="MobiDB-lite"/>
    </source>
</evidence>
<evidence type="ECO:0000313" key="3">
    <source>
        <dbReference type="EMBL" id="EDO37527.1"/>
    </source>
</evidence>
<evidence type="ECO:0000313" key="4">
    <source>
        <dbReference type="Proteomes" id="UP000001593"/>
    </source>
</evidence>
<sequence length="93" mass="10969">QWDEMNIMMTYHPEDKDYGHMKINEPPTPYNKLKDPDGEEGGGPSCDPISDDEPETLLNIYCCFSTVKKKEFEEHRKYHYNEFAQVKLARKLI</sequence>
<dbReference type="GO" id="GO:0009966">
    <property type="term" value="P:regulation of signal transduction"/>
    <property type="evidence" value="ECO:0007669"/>
    <property type="project" value="InterPro"/>
</dbReference>
<dbReference type="HOGENOM" id="CLU_2405709_0_0_1"/>
<evidence type="ECO:0008006" key="5">
    <source>
        <dbReference type="Google" id="ProtNLM"/>
    </source>
</evidence>
<dbReference type="EMBL" id="DS469645">
    <property type="protein sequence ID" value="EDO37527.1"/>
    <property type="molecule type" value="Genomic_DNA"/>
</dbReference>
<keyword evidence="4" id="KW-1185">Reference proteome</keyword>
<organism evidence="3 4">
    <name type="scientific">Nematostella vectensis</name>
    <name type="common">Starlet sea anemone</name>
    <dbReference type="NCBI Taxonomy" id="45351"/>
    <lineage>
        <taxon>Eukaryota</taxon>
        <taxon>Metazoa</taxon>
        <taxon>Cnidaria</taxon>
        <taxon>Anthozoa</taxon>
        <taxon>Hexacorallia</taxon>
        <taxon>Actiniaria</taxon>
        <taxon>Edwardsiidae</taxon>
        <taxon>Nematostella</taxon>
    </lineage>
</organism>
<feature type="non-terminal residue" evidence="3">
    <location>
        <position position="1"/>
    </location>
</feature>
<evidence type="ECO:0000256" key="1">
    <source>
        <dbReference type="ARBA" id="ARBA00005472"/>
    </source>
</evidence>
<dbReference type="Pfam" id="PF04979">
    <property type="entry name" value="IPP-2"/>
    <property type="match status" value="2"/>
</dbReference>
<proteinExistence type="inferred from homology"/>
<gene>
    <name evidence="3" type="ORF">NEMVEDRAFT_v1g116591</name>
</gene>
<dbReference type="Gene3D" id="6.10.250.1050">
    <property type="match status" value="2"/>
</dbReference>
<dbReference type="GO" id="GO:0004864">
    <property type="term" value="F:protein phosphatase inhibitor activity"/>
    <property type="evidence" value="ECO:0007669"/>
    <property type="project" value="InterPro"/>
</dbReference>
<comment type="similarity">
    <text evidence="1">Belongs to the protein phosphatase inhibitor 2 family.</text>
</comment>
<feature type="region of interest" description="Disordered" evidence="2">
    <location>
        <begin position="16"/>
        <end position="52"/>
    </location>
</feature>
<dbReference type="Proteomes" id="UP000001593">
    <property type="component" value="Unassembled WGS sequence"/>
</dbReference>
<feature type="non-terminal residue" evidence="3">
    <location>
        <position position="93"/>
    </location>
</feature>
<dbReference type="eggNOG" id="KOG4041">
    <property type="taxonomic scope" value="Eukaryota"/>
</dbReference>
<dbReference type="InParanoid" id="A7SFN4"/>
<protein>
    <recommendedName>
        <fullName evidence="5">Protein phosphatase inhibitor 2</fullName>
    </recommendedName>
</protein>
<dbReference type="PhylomeDB" id="A7SFN4"/>
<accession>A7SFN4</accession>
<dbReference type="PANTHER" id="PTHR12398">
    <property type="entry name" value="PROTEIN PHOSPHATASE INHIBITOR"/>
    <property type="match status" value="1"/>
</dbReference>
<name>A7SFN4_NEMVE</name>
<dbReference type="InterPro" id="IPR007062">
    <property type="entry name" value="PPI-2"/>
</dbReference>